<keyword evidence="6" id="KW-0028">Amino-acid biosynthesis</keyword>
<dbReference type="GO" id="GO:0051287">
    <property type="term" value="F:NAD binding"/>
    <property type="evidence" value="ECO:0007669"/>
    <property type="project" value="InterPro"/>
</dbReference>
<dbReference type="FunFam" id="3.40.718.10:FF:000006">
    <property type="entry name" value="3-isopropylmalate dehydrogenase"/>
    <property type="match status" value="1"/>
</dbReference>
<feature type="domain" description="Isopropylmalate dehydrogenase-like" evidence="14">
    <location>
        <begin position="24"/>
        <end position="371"/>
    </location>
</feature>
<gene>
    <name evidence="15" type="ORF">METZ01_LOCUS230153</name>
</gene>
<evidence type="ECO:0000256" key="3">
    <source>
        <dbReference type="ARBA" id="ARBA00011738"/>
    </source>
</evidence>
<evidence type="ECO:0000256" key="12">
    <source>
        <dbReference type="ARBA" id="ARBA00023304"/>
    </source>
</evidence>
<evidence type="ECO:0000256" key="2">
    <source>
        <dbReference type="ARBA" id="ARBA00001946"/>
    </source>
</evidence>
<dbReference type="AlphaFoldDB" id="A0A382GQN9"/>
<dbReference type="EMBL" id="UINC01056818">
    <property type="protein sequence ID" value="SVB77299.1"/>
    <property type="molecule type" value="Genomic_DNA"/>
</dbReference>
<keyword evidence="12" id="KW-0100">Branched-chain amino acid biosynthesis</keyword>
<dbReference type="SMART" id="SM01329">
    <property type="entry name" value="Iso_dh"/>
    <property type="match status" value="1"/>
</dbReference>
<evidence type="ECO:0000313" key="15">
    <source>
        <dbReference type="EMBL" id="SVB77299.1"/>
    </source>
</evidence>
<sequence length="376" mass="41247">VINAEENGISVKTGEKSLENRVYQIAVLKGDGIGPEVVDESIRIVETLEKQIGQICHFIQYPCGAQCYLDQGDPLPESTLEGCRQAEAILLGAMGLPDVRWPDGTEMRPQVDLRFKLDLYAGVRPIYLYNSDHTPLKKMDAGNIDLVILRENVEGLFASMNAGIELRGQVAVDSMVITKSGTERAVKYAFDLAKQRNKPLMKVTCVDKANVFKSMAFFRDIYDQVAQDYPEVTRDYAYIDAMALYMVQRPDAYDVIVTENMYGDILSDLAAGLVGGMGMAPSADIGEDAAVFQPSHGTAPDIAGEGIANPVGTILSVSMMLKWLGQRYHDQRIEHDANLIETAVRQVMEMSDVGTPDLGGQSSTMELGQKIADHLS</sequence>
<dbReference type="PANTHER" id="PTHR42979:SF1">
    <property type="entry name" value="3-ISOPROPYLMALATE DEHYDROGENASE"/>
    <property type="match status" value="1"/>
</dbReference>
<feature type="region of interest" description="Disordered" evidence="13">
    <location>
        <begin position="354"/>
        <end position="376"/>
    </location>
</feature>
<keyword evidence="8" id="KW-0460">Magnesium</keyword>
<organism evidence="15">
    <name type="scientific">marine metagenome</name>
    <dbReference type="NCBI Taxonomy" id="408172"/>
    <lineage>
        <taxon>unclassified sequences</taxon>
        <taxon>metagenomes</taxon>
        <taxon>ecological metagenomes</taxon>
    </lineage>
</organism>
<evidence type="ECO:0000256" key="9">
    <source>
        <dbReference type="ARBA" id="ARBA00023002"/>
    </source>
</evidence>
<comment type="cofactor">
    <cofactor evidence="1">
        <name>Mn(2+)</name>
        <dbReference type="ChEBI" id="CHEBI:29035"/>
    </cofactor>
</comment>
<feature type="non-terminal residue" evidence="15">
    <location>
        <position position="1"/>
    </location>
</feature>
<name>A0A382GQN9_9ZZZZ</name>
<dbReference type="EC" id="1.1.1.85" evidence="4"/>
<keyword evidence="11" id="KW-0464">Manganese</keyword>
<dbReference type="GO" id="GO:0005829">
    <property type="term" value="C:cytosol"/>
    <property type="evidence" value="ECO:0007669"/>
    <property type="project" value="TreeGrafter"/>
</dbReference>
<dbReference type="PANTHER" id="PTHR42979">
    <property type="entry name" value="3-ISOPROPYLMALATE DEHYDROGENASE"/>
    <property type="match status" value="1"/>
</dbReference>
<evidence type="ECO:0000256" key="4">
    <source>
        <dbReference type="ARBA" id="ARBA00013101"/>
    </source>
</evidence>
<comment type="cofactor">
    <cofactor evidence="2">
        <name>Mg(2+)</name>
        <dbReference type="ChEBI" id="CHEBI:18420"/>
    </cofactor>
</comment>
<dbReference type="InterPro" id="IPR024084">
    <property type="entry name" value="IsoPropMal-DH-like_dom"/>
</dbReference>
<evidence type="ECO:0000256" key="13">
    <source>
        <dbReference type="SAM" id="MobiDB-lite"/>
    </source>
</evidence>
<accession>A0A382GQN9</accession>
<dbReference type="InterPro" id="IPR004429">
    <property type="entry name" value="Isopropylmalate_DH"/>
</dbReference>
<comment type="subunit">
    <text evidence="3">Homodimer.</text>
</comment>
<dbReference type="GO" id="GO:0003862">
    <property type="term" value="F:3-isopropylmalate dehydrogenase activity"/>
    <property type="evidence" value="ECO:0007669"/>
    <property type="project" value="UniProtKB-EC"/>
</dbReference>
<dbReference type="SUPFAM" id="SSF53659">
    <property type="entry name" value="Isocitrate/Isopropylmalate dehydrogenase-like"/>
    <property type="match status" value="1"/>
</dbReference>
<evidence type="ECO:0000256" key="5">
    <source>
        <dbReference type="ARBA" id="ARBA00022430"/>
    </source>
</evidence>
<evidence type="ECO:0000256" key="6">
    <source>
        <dbReference type="ARBA" id="ARBA00022605"/>
    </source>
</evidence>
<dbReference type="PROSITE" id="PS00470">
    <property type="entry name" value="IDH_IMDH"/>
    <property type="match status" value="1"/>
</dbReference>
<proteinExistence type="predicted"/>
<feature type="non-terminal residue" evidence="15">
    <location>
        <position position="376"/>
    </location>
</feature>
<keyword evidence="10" id="KW-0520">NAD</keyword>
<protein>
    <recommendedName>
        <fullName evidence="4">3-isopropylmalate dehydrogenase</fullName>
        <ecNumber evidence="4">1.1.1.85</ecNumber>
    </recommendedName>
</protein>
<reference evidence="15" key="1">
    <citation type="submission" date="2018-05" db="EMBL/GenBank/DDBJ databases">
        <authorList>
            <person name="Lanie J.A."/>
            <person name="Ng W.-L."/>
            <person name="Kazmierczak K.M."/>
            <person name="Andrzejewski T.M."/>
            <person name="Davidsen T.M."/>
            <person name="Wayne K.J."/>
            <person name="Tettelin H."/>
            <person name="Glass J.I."/>
            <person name="Rusch D."/>
            <person name="Podicherti R."/>
            <person name="Tsui H.-C.T."/>
            <person name="Winkler M.E."/>
        </authorList>
    </citation>
    <scope>NUCLEOTIDE SEQUENCE</scope>
</reference>
<dbReference type="GO" id="GO:0000287">
    <property type="term" value="F:magnesium ion binding"/>
    <property type="evidence" value="ECO:0007669"/>
    <property type="project" value="InterPro"/>
</dbReference>
<evidence type="ECO:0000256" key="11">
    <source>
        <dbReference type="ARBA" id="ARBA00023211"/>
    </source>
</evidence>
<dbReference type="Pfam" id="PF00180">
    <property type="entry name" value="Iso_dh"/>
    <property type="match status" value="1"/>
</dbReference>
<dbReference type="Gene3D" id="3.40.718.10">
    <property type="entry name" value="Isopropylmalate Dehydrogenase"/>
    <property type="match status" value="1"/>
</dbReference>
<evidence type="ECO:0000256" key="1">
    <source>
        <dbReference type="ARBA" id="ARBA00001936"/>
    </source>
</evidence>
<dbReference type="InterPro" id="IPR019818">
    <property type="entry name" value="IsoCit/isopropylmalate_DH_CS"/>
</dbReference>
<evidence type="ECO:0000256" key="7">
    <source>
        <dbReference type="ARBA" id="ARBA00022723"/>
    </source>
</evidence>
<evidence type="ECO:0000256" key="10">
    <source>
        <dbReference type="ARBA" id="ARBA00023027"/>
    </source>
</evidence>
<keyword evidence="9" id="KW-0560">Oxidoreductase</keyword>
<evidence type="ECO:0000256" key="8">
    <source>
        <dbReference type="ARBA" id="ARBA00022842"/>
    </source>
</evidence>
<dbReference type="GO" id="GO:0009098">
    <property type="term" value="P:L-leucine biosynthetic process"/>
    <property type="evidence" value="ECO:0007669"/>
    <property type="project" value="UniProtKB-KW"/>
</dbReference>
<keyword evidence="7" id="KW-0479">Metal-binding</keyword>
<evidence type="ECO:0000259" key="14">
    <source>
        <dbReference type="SMART" id="SM01329"/>
    </source>
</evidence>
<keyword evidence="5" id="KW-0432">Leucine biosynthesis</keyword>